<reference evidence="1 2" key="1">
    <citation type="submission" date="2024-03" db="EMBL/GenBank/DDBJ databases">
        <authorList>
            <person name="Martinez-Hernandez J."/>
        </authorList>
    </citation>
    <scope>NUCLEOTIDE SEQUENCE [LARGE SCALE GENOMIC DNA]</scope>
</reference>
<dbReference type="EMBL" id="CAXHTB010000006">
    <property type="protein sequence ID" value="CAL0307677.1"/>
    <property type="molecule type" value="Genomic_DNA"/>
</dbReference>
<proteinExistence type="predicted"/>
<organism evidence="1 2">
    <name type="scientific">Lupinus luteus</name>
    <name type="common">European yellow lupine</name>
    <dbReference type="NCBI Taxonomy" id="3873"/>
    <lineage>
        <taxon>Eukaryota</taxon>
        <taxon>Viridiplantae</taxon>
        <taxon>Streptophyta</taxon>
        <taxon>Embryophyta</taxon>
        <taxon>Tracheophyta</taxon>
        <taxon>Spermatophyta</taxon>
        <taxon>Magnoliopsida</taxon>
        <taxon>eudicotyledons</taxon>
        <taxon>Gunneridae</taxon>
        <taxon>Pentapetalae</taxon>
        <taxon>rosids</taxon>
        <taxon>fabids</taxon>
        <taxon>Fabales</taxon>
        <taxon>Fabaceae</taxon>
        <taxon>Papilionoideae</taxon>
        <taxon>50 kb inversion clade</taxon>
        <taxon>genistoids sensu lato</taxon>
        <taxon>core genistoids</taxon>
        <taxon>Genisteae</taxon>
        <taxon>Lupinus</taxon>
    </lineage>
</organism>
<evidence type="ECO:0000313" key="2">
    <source>
        <dbReference type="Proteomes" id="UP001497480"/>
    </source>
</evidence>
<comment type="caution">
    <text evidence="1">The sequence shown here is derived from an EMBL/GenBank/DDBJ whole genome shotgun (WGS) entry which is preliminary data.</text>
</comment>
<gene>
    <name evidence="1" type="ORF">LLUT_LOCUS8737</name>
</gene>
<accession>A0AAV1WFP1</accession>
<dbReference type="AlphaFoldDB" id="A0AAV1WFP1"/>
<protein>
    <submittedName>
        <fullName evidence="1">Uncharacterized protein</fullName>
    </submittedName>
</protein>
<name>A0AAV1WFP1_LUPLU</name>
<dbReference type="Proteomes" id="UP001497480">
    <property type="component" value="Unassembled WGS sequence"/>
</dbReference>
<keyword evidence="2" id="KW-1185">Reference proteome</keyword>
<sequence length="60" mass="7038">MFVEIPHRYNVPYPTLYAIESENKHAKIFNCIQGRISFPCHTGSYVLHNFIWVDSYESAC</sequence>
<evidence type="ECO:0000313" key="1">
    <source>
        <dbReference type="EMBL" id="CAL0307677.1"/>
    </source>
</evidence>